<dbReference type="EMBL" id="GIFC01006362">
    <property type="protein sequence ID" value="MXU88445.1"/>
    <property type="molecule type" value="Transcribed_RNA"/>
</dbReference>
<accession>A0A6B0UGQ6</accession>
<proteinExistence type="predicted"/>
<evidence type="ECO:0000313" key="1">
    <source>
        <dbReference type="EMBL" id="MXU88445.1"/>
    </source>
</evidence>
<name>A0A6B0UGQ6_IXORI</name>
<dbReference type="AlphaFoldDB" id="A0A6B0UGQ6"/>
<reference evidence="1" key="1">
    <citation type="submission" date="2019-12" db="EMBL/GenBank/DDBJ databases">
        <title>An insight into the sialome of adult female Ixodes ricinus ticks feeding for 6 days.</title>
        <authorList>
            <person name="Perner J."/>
            <person name="Ribeiro J.M.C."/>
        </authorList>
    </citation>
    <scope>NUCLEOTIDE SEQUENCE</scope>
    <source>
        <strain evidence="1">Semi-engorged</strain>
        <tissue evidence="1">Salivary glands</tissue>
    </source>
</reference>
<sequence length="102" mass="10144">MASAWRAGLSTGFSVTGDSLAASWASLRSRAIVSSRSFCARISLATMLSSALCFSWRVSTSCGEGDAGMSSSTTGGAEYCTTAGMSSSTTGGATDCTVTGVA</sequence>
<protein>
    <submittedName>
        <fullName evidence="1">Putative secreted protein</fullName>
    </submittedName>
</protein>
<organism evidence="1">
    <name type="scientific">Ixodes ricinus</name>
    <name type="common">Common tick</name>
    <name type="synonym">Acarus ricinus</name>
    <dbReference type="NCBI Taxonomy" id="34613"/>
    <lineage>
        <taxon>Eukaryota</taxon>
        <taxon>Metazoa</taxon>
        <taxon>Ecdysozoa</taxon>
        <taxon>Arthropoda</taxon>
        <taxon>Chelicerata</taxon>
        <taxon>Arachnida</taxon>
        <taxon>Acari</taxon>
        <taxon>Parasitiformes</taxon>
        <taxon>Ixodida</taxon>
        <taxon>Ixodoidea</taxon>
        <taxon>Ixodidae</taxon>
        <taxon>Ixodinae</taxon>
        <taxon>Ixodes</taxon>
    </lineage>
</organism>